<gene>
    <name evidence="7" type="ORF">DWY88_02420</name>
</gene>
<dbReference type="GO" id="GO:0002020">
    <property type="term" value="F:protease binding"/>
    <property type="evidence" value="ECO:0007669"/>
    <property type="project" value="TreeGrafter"/>
</dbReference>
<evidence type="ECO:0000313" key="7">
    <source>
        <dbReference type="EMBL" id="RGQ70595.1"/>
    </source>
</evidence>
<evidence type="ECO:0000256" key="2">
    <source>
        <dbReference type="ARBA" id="ARBA00007161"/>
    </source>
</evidence>
<sequence>MRKIQFPFCILDVIQRKGVRVLYIIIPIVVLLLIFLFAGYVKAPPNKAAIITGLSKNPRVLLGKSGFKVPFFERVDWLEVGQININVVTEDYIPTKDFINIKVDAIAQVAMEVSNNQVSPVAMRNFLNRKADDVRSMITESLQGNLREIIGTMDLRSICQDKAKFSQEVKQNAEQDMKELGIRILSFNVQNVNDKDGLIDDLGIDNRETIRKTARVAKANADRDVEVASAEAANKASEAKVAAELAIAQRNNDLEIRKAELKIGEDTKKAEADAAYEIQKQTSRKTVEIREQEADIARREKEIELQTKEAEVAEKKLDAEIRKKAEADKYAEMQNADAELYRRQKDAEAQQYEAEKEAAAIRAKGLAEAEAIRQKGLAEAEALDKKAEAMKKYGQAAILEMIVGVLPDIAKSVAEPLSAIDKVTVIGGNSDGVSDLAGNVPIIMGKVMESVKEATGIDMNEIIRAETFEGKTTKNINFTGLDQVGEEIAQGAAQSVSETLQETE</sequence>
<evidence type="ECO:0000256" key="1">
    <source>
        <dbReference type="ARBA" id="ARBA00004370"/>
    </source>
</evidence>
<dbReference type="EMBL" id="QRTJ01000003">
    <property type="protein sequence ID" value="RGQ70595.1"/>
    <property type="molecule type" value="Genomic_DNA"/>
</dbReference>
<dbReference type="GO" id="GO:0005886">
    <property type="term" value="C:plasma membrane"/>
    <property type="evidence" value="ECO:0007669"/>
    <property type="project" value="TreeGrafter"/>
</dbReference>
<dbReference type="InterPro" id="IPR027705">
    <property type="entry name" value="Flotillin_fam"/>
</dbReference>
<dbReference type="Gene3D" id="3.30.479.30">
    <property type="entry name" value="Band 7 domain"/>
    <property type="match status" value="1"/>
</dbReference>
<dbReference type="RefSeq" id="WP_101884665.1">
    <property type="nucleotide sequence ID" value="NZ_JADMTQ010000004.1"/>
</dbReference>
<accession>A0A2N5NVZ1</accession>
<keyword evidence="5" id="KW-0812">Transmembrane</keyword>
<evidence type="ECO:0000313" key="8">
    <source>
        <dbReference type="Proteomes" id="UP000286137"/>
    </source>
</evidence>
<proteinExistence type="inferred from homology"/>
<feature type="coiled-coil region" evidence="4">
    <location>
        <begin position="289"/>
        <end position="369"/>
    </location>
</feature>
<comment type="similarity">
    <text evidence="2">Belongs to the band 7/mec-2 family. Flotillin subfamily.</text>
</comment>
<dbReference type="InterPro" id="IPR036013">
    <property type="entry name" value="Band_7/SPFH_dom_sf"/>
</dbReference>
<dbReference type="Pfam" id="PF15975">
    <property type="entry name" value="Flot"/>
    <property type="match status" value="1"/>
</dbReference>
<reference evidence="7 8" key="1">
    <citation type="submission" date="2018-08" db="EMBL/GenBank/DDBJ databases">
        <title>A genome reference for cultivated species of the human gut microbiota.</title>
        <authorList>
            <person name="Zou Y."/>
            <person name="Xue W."/>
            <person name="Luo G."/>
        </authorList>
    </citation>
    <scope>NUCLEOTIDE SEQUENCE [LARGE SCALE GENOMIC DNA]</scope>
    <source>
        <strain evidence="7 8">AF27-4BH</strain>
    </source>
</reference>
<dbReference type="InterPro" id="IPR001107">
    <property type="entry name" value="Band_7"/>
</dbReference>
<dbReference type="Pfam" id="PF01145">
    <property type="entry name" value="Band_7"/>
    <property type="match status" value="1"/>
</dbReference>
<dbReference type="PANTHER" id="PTHR13806">
    <property type="entry name" value="FLOTILLIN-RELATED"/>
    <property type="match status" value="1"/>
</dbReference>
<evidence type="ECO:0000259" key="6">
    <source>
        <dbReference type="SMART" id="SM00244"/>
    </source>
</evidence>
<dbReference type="Proteomes" id="UP000286137">
    <property type="component" value="Unassembled WGS sequence"/>
</dbReference>
<keyword evidence="5" id="KW-1133">Transmembrane helix</keyword>
<dbReference type="InterPro" id="IPR031905">
    <property type="entry name" value="Flotillin_C"/>
</dbReference>
<dbReference type="SUPFAM" id="SSF117892">
    <property type="entry name" value="Band 7/SPFH domain"/>
    <property type="match status" value="1"/>
</dbReference>
<dbReference type="AlphaFoldDB" id="A0A2N5NVZ1"/>
<dbReference type="PANTHER" id="PTHR13806:SF46">
    <property type="entry name" value="FLOTILLIN-1-RELATED"/>
    <property type="match status" value="1"/>
</dbReference>
<organism evidence="7 8">
    <name type="scientific">Mediterraneibacter gnavus</name>
    <name type="common">Ruminococcus gnavus</name>
    <dbReference type="NCBI Taxonomy" id="33038"/>
    <lineage>
        <taxon>Bacteria</taxon>
        <taxon>Bacillati</taxon>
        <taxon>Bacillota</taxon>
        <taxon>Clostridia</taxon>
        <taxon>Lachnospirales</taxon>
        <taxon>Lachnospiraceae</taxon>
        <taxon>Mediterraneibacter</taxon>
    </lineage>
</organism>
<name>A0A2N5NVZ1_MEDGN</name>
<comment type="caution">
    <text evidence="7">The sequence shown here is derived from an EMBL/GenBank/DDBJ whole genome shotgun (WGS) entry which is preliminary data.</text>
</comment>
<feature type="transmembrane region" description="Helical" evidence="5">
    <location>
        <begin position="21"/>
        <end position="41"/>
    </location>
</feature>
<protein>
    <submittedName>
        <fullName evidence="7">Flotillin family protein</fullName>
    </submittedName>
</protein>
<keyword evidence="4" id="KW-0175">Coiled coil</keyword>
<dbReference type="GO" id="GO:0072659">
    <property type="term" value="P:protein localization to plasma membrane"/>
    <property type="evidence" value="ECO:0007669"/>
    <property type="project" value="TreeGrafter"/>
</dbReference>
<keyword evidence="3 5" id="KW-0472">Membrane</keyword>
<dbReference type="SMART" id="SM00244">
    <property type="entry name" value="PHB"/>
    <property type="match status" value="1"/>
</dbReference>
<evidence type="ECO:0000256" key="4">
    <source>
        <dbReference type="SAM" id="Coils"/>
    </source>
</evidence>
<feature type="domain" description="Band 7" evidence="6">
    <location>
        <begin position="38"/>
        <end position="206"/>
    </location>
</feature>
<dbReference type="CDD" id="cd03399">
    <property type="entry name" value="SPFH_flotillin"/>
    <property type="match status" value="1"/>
</dbReference>
<evidence type="ECO:0000256" key="3">
    <source>
        <dbReference type="ARBA" id="ARBA00023136"/>
    </source>
</evidence>
<evidence type="ECO:0000256" key="5">
    <source>
        <dbReference type="SAM" id="Phobius"/>
    </source>
</evidence>
<comment type="subcellular location">
    <subcellularLocation>
        <location evidence="1">Membrane</location>
    </subcellularLocation>
</comment>